<dbReference type="Pfam" id="PF02321">
    <property type="entry name" value="OEP"/>
    <property type="match status" value="2"/>
</dbReference>
<evidence type="ECO:0000313" key="10">
    <source>
        <dbReference type="Proteomes" id="UP000782312"/>
    </source>
</evidence>
<proteinExistence type="inferred from homology"/>
<dbReference type="SUPFAM" id="SSF56954">
    <property type="entry name" value="Outer membrane efflux proteins (OEP)"/>
    <property type="match status" value="1"/>
</dbReference>
<comment type="subcellular location">
    <subcellularLocation>
        <location evidence="1">Cell outer membrane</location>
    </subcellularLocation>
</comment>
<evidence type="ECO:0000256" key="3">
    <source>
        <dbReference type="ARBA" id="ARBA00022448"/>
    </source>
</evidence>
<reference evidence="9" key="1">
    <citation type="submission" date="2020-07" db="EMBL/GenBank/DDBJ databases">
        <title>Huge and variable diversity of episymbiotic CPR bacteria and DPANN archaea in groundwater ecosystems.</title>
        <authorList>
            <person name="He C.Y."/>
            <person name="Keren R."/>
            <person name="Whittaker M."/>
            <person name="Farag I.F."/>
            <person name="Doudna J."/>
            <person name="Cate J.H.D."/>
            <person name="Banfield J.F."/>
        </authorList>
    </citation>
    <scope>NUCLEOTIDE SEQUENCE</scope>
    <source>
        <strain evidence="9">NC_groundwater_763_Ag_S-0.2um_68_21</strain>
    </source>
</reference>
<dbReference type="PANTHER" id="PTHR30026:SF23">
    <property type="entry name" value="TO APRF-PUTATIVE OUTER MEMBRANE EFFLUX PROTEIN OR SECRETED ALKALINE PHOSPHATASE-RELATED"/>
    <property type="match status" value="1"/>
</dbReference>
<evidence type="ECO:0000313" key="9">
    <source>
        <dbReference type="EMBL" id="MBI3126335.1"/>
    </source>
</evidence>
<organism evidence="9 10">
    <name type="scientific">Tectimicrobiota bacterium</name>
    <dbReference type="NCBI Taxonomy" id="2528274"/>
    <lineage>
        <taxon>Bacteria</taxon>
        <taxon>Pseudomonadati</taxon>
        <taxon>Nitrospinota/Tectimicrobiota group</taxon>
        <taxon>Candidatus Tectimicrobiota</taxon>
    </lineage>
</organism>
<comment type="caution">
    <text evidence="9">The sequence shown here is derived from an EMBL/GenBank/DDBJ whole genome shotgun (WGS) entry which is preliminary data.</text>
</comment>
<evidence type="ECO:0000256" key="6">
    <source>
        <dbReference type="ARBA" id="ARBA00023136"/>
    </source>
</evidence>
<dbReference type="Proteomes" id="UP000782312">
    <property type="component" value="Unassembled WGS sequence"/>
</dbReference>
<keyword evidence="6" id="KW-0472">Membrane</keyword>
<keyword evidence="3" id="KW-0813">Transport</keyword>
<dbReference type="EMBL" id="JACPUR010000002">
    <property type="protein sequence ID" value="MBI3126335.1"/>
    <property type="molecule type" value="Genomic_DNA"/>
</dbReference>
<evidence type="ECO:0000256" key="5">
    <source>
        <dbReference type="ARBA" id="ARBA00022692"/>
    </source>
</evidence>
<name>A0A932HXU7_UNCTE</name>
<dbReference type="GO" id="GO:0015288">
    <property type="term" value="F:porin activity"/>
    <property type="evidence" value="ECO:0007669"/>
    <property type="project" value="TreeGrafter"/>
</dbReference>
<dbReference type="PANTHER" id="PTHR30026">
    <property type="entry name" value="OUTER MEMBRANE PROTEIN TOLC"/>
    <property type="match status" value="1"/>
</dbReference>
<evidence type="ECO:0000256" key="4">
    <source>
        <dbReference type="ARBA" id="ARBA00022452"/>
    </source>
</evidence>
<dbReference type="AlphaFoldDB" id="A0A932HXU7"/>
<dbReference type="GO" id="GO:1990281">
    <property type="term" value="C:efflux pump complex"/>
    <property type="evidence" value="ECO:0007669"/>
    <property type="project" value="TreeGrafter"/>
</dbReference>
<dbReference type="Gene3D" id="1.20.1600.10">
    <property type="entry name" value="Outer membrane efflux proteins (OEP)"/>
    <property type="match status" value="1"/>
</dbReference>
<keyword evidence="5" id="KW-0812">Transmembrane</keyword>
<gene>
    <name evidence="9" type="ORF">HYZ11_01860</name>
</gene>
<dbReference type="GO" id="GO:0009279">
    <property type="term" value="C:cell outer membrane"/>
    <property type="evidence" value="ECO:0007669"/>
    <property type="project" value="UniProtKB-SubCell"/>
</dbReference>
<keyword evidence="4" id="KW-1134">Transmembrane beta strand</keyword>
<feature type="coiled-coil region" evidence="8">
    <location>
        <begin position="321"/>
        <end position="351"/>
    </location>
</feature>
<evidence type="ECO:0000256" key="7">
    <source>
        <dbReference type="ARBA" id="ARBA00023237"/>
    </source>
</evidence>
<protein>
    <submittedName>
        <fullName evidence="9">TolC family protein</fullName>
    </submittedName>
</protein>
<feature type="coiled-coil region" evidence="8">
    <location>
        <begin position="444"/>
        <end position="489"/>
    </location>
</feature>
<evidence type="ECO:0000256" key="1">
    <source>
        <dbReference type="ARBA" id="ARBA00004442"/>
    </source>
</evidence>
<dbReference type="InterPro" id="IPR003423">
    <property type="entry name" value="OMP_efflux"/>
</dbReference>
<keyword evidence="7" id="KW-0998">Cell outer membrane</keyword>
<comment type="similarity">
    <text evidence="2">Belongs to the outer membrane factor (OMF) (TC 1.B.17) family.</text>
</comment>
<sequence>MNPRELLQLSVAGFAMLLLTAGTGRAAEAPVQRMIFDRPQIPVPLPAVKGPRVGLTIQEAVSLALARNFDITIEAHNPRIRETEVTQQEAVFDPALFAEGTTTRSELDSNSRFFAGGQNSLSTQNVSAGLAKKFITGADVSLTFETIRTTSNSGNVLFAPSHEPTTTLSITQPLLKNFGIDVNEANIRLAGVTRGQSLQSYRGRILEVVDQVQQSYYDLVFAMANLEFRRKAVDLARDLLRRNRIQVEVGTLAPIEITEAEATVASREVDLIAAERDVQEKEDALKKLLNITSDLPSWSIQLVPSEKVAYAPVRLDEMALALDALRKRSDLENSRAEIEKRKIELARARQNLLPQFDAIASAGNQGLKGTFGDAIDRMSGNKGYSLTGGLSFRYPLGNRDAEANLEKSRLQLSQAGASFDQLEQTILEEVRRSVRRVRSDEKRVEATQVARRLAEERLAATEKKFSVGLSTSRDILEDQERLANALTEETRAVVDYNKSLATLNRTTHATLERFRITLDNPSRQEFKPSK</sequence>
<dbReference type="GO" id="GO:0015562">
    <property type="term" value="F:efflux transmembrane transporter activity"/>
    <property type="evidence" value="ECO:0007669"/>
    <property type="project" value="InterPro"/>
</dbReference>
<evidence type="ECO:0000256" key="2">
    <source>
        <dbReference type="ARBA" id="ARBA00007613"/>
    </source>
</evidence>
<dbReference type="InterPro" id="IPR051906">
    <property type="entry name" value="TolC-like"/>
</dbReference>
<evidence type="ECO:0000256" key="8">
    <source>
        <dbReference type="SAM" id="Coils"/>
    </source>
</evidence>
<keyword evidence="8" id="KW-0175">Coiled coil</keyword>
<accession>A0A932HXU7</accession>